<dbReference type="GO" id="GO:0008808">
    <property type="term" value="F:cardiolipin synthase activity"/>
    <property type="evidence" value="ECO:0007669"/>
    <property type="project" value="UniProtKB-UniRule"/>
</dbReference>
<dbReference type="Proteomes" id="UP000476055">
    <property type="component" value="Unassembled WGS sequence"/>
</dbReference>
<dbReference type="Pfam" id="PF13396">
    <property type="entry name" value="PLDc_N"/>
    <property type="match status" value="1"/>
</dbReference>
<dbReference type="EMBL" id="VUMU01000003">
    <property type="protein sequence ID" value="MST57512.1"/>
    <property type="molecule type" value="Genomic_DNA"/>
</dbReference>
<evidence type="ECO:0000256" key="13">
    <source>
        <dbReference type="NCBIfam" id="TIGR04265"/>
    </source>
</evidence>
<evidence type="ECO:0000256" key="11">
    <source>
        <dbReference type="ARBA" id="ARBA00023264"/>
    </source>
</evidence>
<dbReference type="GO" id="GO:0032049">
    <property type="term" value="P:cardiolipin biosynthetic process"/>
    <property type="evidence" value="ECO:0007669"/>
    <property type="project" value="UniProtKB-UniRule"/>
</dbReference>
<comment type="caution">
    <text evidence="15">The sequence shown here is derived from an EMBL/GenBank/DDBJ whole genome shotgun (WGS) entry which is preliminary data.</text>
</comment>
<dbReference type="RefSeq" id="WP_154495532.1">
    <property type="nucleotide sequence ID" value="NZ_VUMU01000003.1"/>
</dbReference>
<dbReference type="InterPro" id="IPR025202">
    <property type="entry name" value="PLD-like_dom"/>
</dbReference>
<feature type="active site" evidence="12">
    <location>
        <position position="415"/>
    </location>
</feature>
<dbReference type="AlphaFoldDB" id="A0A6L5YIP7"/>
<feature type="active site" evidence="12">
    <location>
        <position position="408"/>
    </location>
</feature>
<evidence type="ECO:0000256" key="9">
    <source>
        <dbReference type="ARBA" id="ARBA00023136"/>
    </source>
</evidence>
<gene>
    <name evidence="15" type="primary">cls</name>
    <name evidence="15" type="ORF">FYJ59_04515</name>
</gene>
<dbReference type="Pfam" id="PF13091">
    <property type="entry name" value="PLDc_2"/>
    <property type="match status" value="2"/>
</dbReference>
<reference evidence="15 16" key="1">
    <citation type="submission" date="2019-08" db="EMBL/GenBank/DDBJ databases">
        <title>In-depth cultivation of the pig gut microbiome towards novel bacterial diversity and tailored functional studies.</title>
        <authorList>
            <person name="Wylensek D."/>
            <person name="Hitch T.C.A."/>
            <person name="Clavel T."/>
        </authorList>
    </citation>
    <scope>NUCLEOTIDE SEQUENCE [LARGE SCALE GENOMIC DNA]</scope>
    <source>
        <strain evidence="15 16">WCA3-601-WT-6H</strain>
    </source>
</reference>
<feature type="active site" evidence="12">
    <location>
        <position position="231"/>
    </location>
</feature>
<dbReference type="PROSITE" id="PS50035">
    <property type="entry name" value="PLD"/>
    <property type="match status" value="2"/>
</dbReference>
<keyword evidence="8 12" id="KW-0443">Lipid metabolism</keyword>
<feature type="transmembrane region" description="Helical" evidence="12">
    <location>
        <begin position="41"/>
        <end position="62"/>
    </location>
</feature>
<dbReference type="NCBIfam" id="TIGR04265">
    <property type="entry name" value="bac_cardiolipin"/>
    <property type="match status" value="1"/>
</dbReference>
<comment type="similarity">
    <text evidence="12">Belongs to the phospholipase D family. Cardiolipin synthase subfamily.</text>
</comment>
<evidence type="ECO:0000256" key="12">
    <source>
        <dbReference type="HAMAP-Rule" id="MF_01916"/>
    </source>
</evidence>
<feature type="domain" description="PLD phosphodiesterase" evidence="14">
    <location>
        <begin position="224"/>
        <end position="251"/>
    </location>
</feature>
<dbReference type="InterPro" id="IPR030874">
    <property type="entry name" value="Cardiolipin_synth_Firmi"/>
</dbReference>
<dbReference type="CDD" id="cd09110">
    <property type="entry name" value="PLDc_CLS_1"/>
    <property type="match status" value="1"/>
</dbReference>
<evidence type="ECO:0000256" key="10">
    <source>
        <dbReference type="ARBA" id="ARBA00023209"/>
    </source>
</evidence>
<keyword evidence="11 12" id="KW-1208">Phospholipid metabolism</keyword>
<protein>
    <recommendedName>
        <fullName evidence="12 13">Cardiolipin synthase</fullName>
        <shortName evidence="12">CL synthase</shortName>
        <ecNumber evidence="12 13">2.7.8.-</ecNumber>
    </recommendedName>
</protein>
<comment type="catalytic activity">
    <reaction evidence="12">
        <text>2 a 1,2-diacyl-sn-glycero-3-phospho-(1'-sn-glycerol) = a cardiolipin + glycerol</text>
        <dbReference type="Rhea" id="RHEA:31451"/>
        <dbReference type="ChEBI" id="CHEBI:17754"/>
        <dbReference type="ChEBI" id="CHEBI:62237"/>
        <dbReference type="ChEBI" id="CHEBI:64716"/>
    </reaction>
</comment>
<dbReference type="SUPFAM" id="SSF56024">
    <property type="entry name" value="Phospholipase D/nuclease"/>
    <property type="match status" value="2"/>
</dbReference>
<feature type="transmembrane region" description="Helical" evidence="12">
    <location>
        <begin position="12"/>
        <end position="35"/>
    </location>
</feature>
<evidence type="ECO:0000259" key="14">
    <source>
        <dbReference type="PROSITE" id="PS50035"/>
    </source>
</evidence>
<evidence type="ECO:0000256" key="4">
    <source>
        <dbReference type="ARBA" id="ARBA00022679"/>
    </source>
</evidence>
<name>A0A6L5YIP7_9FIRM</name>
<accession>A0A6L5YIP7</accession>
<sequence length="490" mass="57618">MDEAFEIVKTGIDFFCSHLVFFNMLFAIVIVFFQRRDPKSVWAWLLLLYFIPVLGFVFYLFLGQDMHKRKMFRIKEMEDHISKDIRQQEYRLRSRDVQELDENIRGYEDLVMYNLEAGEAMLTKDNDVDIFIDGNEKFRALMEDLRNAEHFIHIQYYIIKNDVLFNQIKDILIEKAAQGVEVRVLFDAMGCRSVRHSYWKWLNEKGVQTAEFFPAILRRLQLRINYRNHRKIVVIDNKVAYVGGFNVGKEYIDLDEKFGHWRDTHLRICGSAVLGLQVRFILDWNYAAGENLFLRPELFRGTEAGTRDFCDMQIISSGPDKTTQQIHDNYLRLINKAQKSIYIQTPYFIPDEAILNALMIAVKSGIEVNIMIPCMPDHPFVYWATYSYIGDMVMAGANCYTYNNGFLHSKGMIVDGKVLCYGTANMDIRSFALNFEVNAVIYDEKKAQEMVDIFQKDLEVCRQITRDYYVSRRLKIRIKEQICRLLSPLL</sequence>
<evidence type="ECO:0000256" key="1">
    <source>
        <dbReference type="ARBA" id="ARBA00004651"/>
    </source>
</evidence>
<evidence type="ECO:0000256" key="5">
    <source>
        <dbReference type="ARBA" id="ARBA00022692"/>
    </source>
</evidence>
<evidence type="ECO:0000256" key="7">
    <source>
        <dbReference type="ARBA" id="ARBA00022989"/>
    </source>
</evidence>
<keyword evidence="3 12" id="KW-0444">Lipid biosynthesis</keyword>
<evidence type="ECO:0000256" key="6">
    <source>
        <dbReference type="ARBA" id="ARBA00022737"/>
    </source>
</evidence>
<feature type="active site" evidence="12">
    <location>
        <position position="229"/>
    </location>
</feature>
<dbReference type="InterPro" id="IPR022924">
    <property type="entry name" value="Cardiolipin_synthase"/>
</dbReference>
<dbReference type="InterPro" id="IPR027379">
    <property type="entry name" value="CLS_N"/>
</dbReference>
<keyword evidence="2 12" id="KW-1003">Cell membrane</keyword>
<dbReference type="CDD" id="cd09112">
    <property type="entry name" value="PLDc_CLS_2"/>
    <property type="match status" value="1"/>
</dbReference>
<keyword evidence="10 12" id="KW-0594">Phospholipid biosynthesis</keyword>
<evidence type="ECO:0000256" key="2">
    <source>
        <dbReference type="ARBA" id="ARBA00022475"/>
    </source>
</evidence>
<proteinExistence type="inferred from homology"/>
<evidence type="ECO:0000313" key="15">
    <source>
        <dbReference type="EMBL" id="MST57512.1"/>
    </source>
</evidence>
<dbReference type="FunFam" id="3.30.870.10:FF:000014">
    <property type="entry name" value="Cardiolipin synthase"/>
    <property type="match status" value="1"/>
</dbReference>
<organism evidence="15 16">
    <name type="scientific">Waltera intestinalis</name>
    <dbReference type="NCBI Taxonomy" id="2606635"/>
    <lineage>
        <taxon>Bacteria</taxon>
        <taxon>Bacillati</taxon>
        <taxon>Bacillota</taxon>
        <taxon>Clostridia</taxon>
        <taxon>Lachnospirales</taxon>
        <taxon>Lachnospiraceae</taxon>
        <taxon>Waltera</taxon>
    </lineage>
</organism>
<dbReference type="PANTHER" id="PTHR21248:SF22">
    <property type="entry name" value="PHOSPHOLIPASE D"/>
    <property type="match status" value="1"/>
</dbReference>
<dbReference type="EC" id="2.7.8.-" evidence="12 13"/>
<keyword evidence="5 12" id="KW-0812">Transmembrane</keyword>
<keyword evidence="9 12" id="KW-0472">Membrane</keyword>
<keyword evidence="16" id="KW-1185">Reference proteome</keyword>
<feature type="active site" evidence="12">
    <location>
        <position position="236"/>
    </location>
</feature>
<dbReference type="Gene3D" id="3.30.870.10">
    <property type="entry name" value="Endonuclease Chain A"/>
    <property type="match status" value="2"/>
</dbReference>
<evidence type="ECO:0000256" key="3">
    <source>
        <dbReference type="ARBA" id="ARBA00022516"/>
    </source>
</evidence>
<feature type="active site" evidence="12">
    <location>
        <position position="410"/>
    </location>
</feature>
<keyword evidence="4 12" id="KW-0808">Transferase</keyword>
<dbReference type="PANTHER" id="PTHR21248">
    <property type="entry name" value="CARDIOLIPIN SYNTHASE"/>
    <property type="match status" value="1"/>
</dbReference>
<dbReference type="GO" id="GO:0005886">
    <property type="term" value="C:plasma membrane"/>
    <property type="evidence" value="ECO:0007669"/>
    <property type="project" value="UniProtKB-SubCell"/>
</dbReference>
<dbReference type="InterPro" id="IPR001736">
    <property type="entry name" value="PLipase_D/transphosphatidylase"/>
</dbReference>
<keyword evidence="7 12" id="KW-1133">Transmembrane helix</keyword>
<evidence type="ECO:0000256" key="8">
    <source>
        <dbReference type="ARBA" id="ARBA00023098"/>
    </source>
</evidence>
<dbReference type="HAMAP" id="MF_01916">
    <property type="entry name" value="Cardiolipin_synth_Cls"/>
    <property type="match status" value="1"/>
</dbReference>
<comment type="function">
    <text evidence="12">Catalyzes the reversible phosphatidyl group transfer from one phosphatidylglycerol molecule to another to form cardiolipin (CL) (diphosphatidylglycerol) and glycerol.</text>
</comment>
<evidence type="ECO:0000313" key="16">
    <source>
        <dbReference type="Proteomes" id="UP000476055"/>
    </source>
</evidence>
<feature type="domain" description="PLD phosphodiesterase" evidence="14">
    <location>
        <begin position="403"/>
        <end position="430"/>
    </location>
</feature>
<comment type="subcellular location">
    <subcellularLocation>
        <location evidence="1 12">Cell membrane</location>
        <topology evidence="1 12">Multi-pass membrane protein</topology>
    </subcellularLocation>
</comment>
<dbReference type="SMART" id="SM00155">
    <property type="entry name" value="PLDc"/>
    <property type="match status" value="2"/>
</dbReference>
<keyword evidence="6" id="KW-0677">Repeat</keyword>